<dbReference type="AlphaFoldDB" id="W7Z6P4"/>
<feature type="transmembrane region" description="Helical" evidence="5">
    <location>
        <begin position="41"/>
        <end position="62"/>
    </location>
</feature>
<reference evidence="6 7" key="1">
    <citation type="journal article" date="2014" name="Genome Announc.">
        <title>Draft Genome Sequence of Paenibacillus pini JCM 16418T, Isolated from the Rhizosphere of Pine Tree.</title>
        <authorList>
            <person name="Yuki M."/>
            <person name="Oshima K."/>
            <person name="Suda W."/>
            <person name="Oshida Y."/>
            <person name="Kitamura K."/>
            <person name="Iida Y."/>
            <person name="Hattori M."/>
            <person name="Ohkuma M."/>
        </authorList>
    </citation>
    <scope>NUCLEOTIDE SEQUENCE [LARGE SCALE GENOMIC DNA]</scope>
    <source>
        <strain evidence="6 7">JCM 16418</strain>
    </source>
</reference>
<comment type="caution">
    <text evidence="6">The sequence shown here is derived from an EMBL/GenBank/DDBJ whole genome shotgun (WGS) entry which is preliminary data.</text>
</comment>
<proteinExistence type="predicted"/>
<keyword evidence="3 5" id="KW-1133">Transmembrane helix</keyword>
<dbReference type="STRING" id="1236976.JCM16418_4158"/>
<accession>W7Z6P4</accession>
<evidence type="ECO:0008006" key="8">
    <source>
        <dbReference type="Google" id="ProtNLM"/>
    </source>
</evidence>
<dbReference type="InterPro" id="IPR019109">
    <property type="entry name" value="MamF_MmsF"/>
</dbReference>
<comment type="subcellular location">
    <subcellularLocation>
        <location evidence="1">Membrane</location>
        <topology evidence="1">Multi-pass membrane protein</topology>
    </subcellularLocation>
</comment>
<evidence type="ECO:0000256" key="5">
    <source>
        <dbReference type="SAM" id="Phobius"/>
    </source>
</evidence>
<gene>
    <name evidence="6" type="ORF">JCM16418_4158</name>
</gene>
<evidence type="ECO:0000256" key="1">
    <source>
        <dbReference type="ARBA" id="ARBA00004141"/>
    </source>
</evidence>
<evidence type="ECO:0000313" key="6">
    <source>
        <dbReference type="EMBL" id="GAF09989.1"/>
    </source>
</evidence>
<keyword evidence="7" id="KW-1185">Reference proteome</keyword>
<dbReference type="Pfam" id="PF09685">
    <property type="entry name" value="MamF_MmsF"/>
    <property type="match status" value="1"/>
</dbReference>
<protein>
    <recommendedName>
        <fullName evidence="8">DUF4870 domain-containing protein</fullName>
    </recommendedName>
</protein>
<evidence type="ECO:0000256" key="2">
    <source>
        <dbReference type="ARBA" id="ARBA00022692"/>
    </source>
</evidence>
<evidence type="ECO:0000313" key="7">
    <source>
        <dbReference type="Proteomes" id="UP000019364"/>
    </source>
</evidence>
<keyword evidence="4 5" id="KW-0472">Membrane</keyword>
<dbReference type="eggNOG" id="ENOG5032VBI">
    <property type="taxonomic scope" value="Bacteria"/>
</dbReference>
<keyword evidence="2 5" id="KW-0812">Transmembrane</keyword>
<evidence type="ECO:0000256" key="3">
    <source>
        <dbReference type="ARBA" id="ARBA00022989"/>
    </source>
</evidence>
<evidence type="ECO:0000256" key="4">
    <source>
        <dbReference type="ARBA" id="ARBA00023136"/>
    </source>
</evidence>
<organism evidence="6 7">
    <name type="scientific">Paenibacillus pini JCM 16418</name>
    <dbReference type="NCBI Taxonomy" id="1236976"/>
    <lineage>
        <taxon>Bacteria</taxon>
        <taxon>Bacillati</taxon>
        <taxon>Bacillota</taxon>
        <taxon>Bacilli</taxon>
        <taxon>Bacillales</taxon>
        <taxon>Paenibacillaceae</taxon>
        <taxon>Paenibacillus</taxon>
    </lineage>
</organism>
<dbReference type="Proteomes" id="UP000019364">
    <property type="component" value="Unassembled WGS sequence"/>
</dbReference>
<dbReference type="EMBL" id="BAVZ01000017">
    <property type="protein sequence ID" value="GAF09989.1"/>
    <property type="molecule type" value="Genomic_DNA"/>
</dbReference>
<feature type="transmembrane region" description="Helical" evidence="5">
    <location>
        <begin position="68"/>
        <end position="88"/>
    </location>
</feature>
<sequence length="98" mass="11161">MMRQLLSSLSYFSIFFAPFIFPIIVWIVARDAYVAKHSKRALLSHLFPFLAAIPLLYLTIIANHAGSIFGYVILFAVIYFGSFVYNIVKGIQVLRDDV</sequence>
<name>W7Z6P4_9BACL</name>
<feature type="transmembrane region" description="Helical" evidence="5">
    <location>
        <begin position="6"/>
        <end position="29"/>
    </location>
</feature>